<feature type="binding site" evidence="10">
    <location>
        <position position="192"/>
    </location>
    <ligand>
        <name>ATP</name>
        <dbReference type="ChEBI" id="CHEBI:30616"/>
    </ligand>
</feature>
<evidence type="ECO:0000256" key="9">
    <source>
        <dbReference type="ARBA" id="ARBA00048367"/>
    </source>
</evidence>
<keyword evidence="5 10" id="KW-0547">Nucleotide-binding</keyword>
<evidence type="ECO:0000256" key="3">
    <source>
        <dbReference type="ARBA" id="ARBA00022527"/>
    </source>
</evidence>
<evidence type="ECO:0000256" key="4">
    <source>
        <dbReference type="ARBA" id="ARBA00022679"/>
    </source>
</evidence>
<dbReference type="GO" id="GO:0005737">
    <property type="term" value="C:cytoplasm"/>
    <property type="evidence" value="ECO:0007669"/>
    <property type="project" value="TreeGrafter"/>
</dbReference>
<dbReference type="GO" id="GO:0005634">
    <property type="term" value="C:nucleus"/>
    <property type="evidence" value="ECO:0007669"/>
    <property type="project" value="TreeGrafter"/>
</dbReference>
<feature type="domain" description="Protein kinase" evidence="13">
    <location>
        <begin position="163"/>
        <end position="471"/>
    </location>
</feature>
<dbReference type="Proteomes" id="UP000667349">
    <property type="component" value="Unassembled WGS sequence"/>
</dbReference>
<sequence length="471" mass="53733">MYCQDKGSTASKSKEGPVTMREKKGGALSRVQKLKKRLSHSFGRLSISKEEADDATTRGQLPYNGYSEEFLDRLEPNGNIPADKDRRYEWTGVGDHERVHRQLSVSSDSKLLDEDIREEARVILRPRRPPRPKSEVFLGPEPRRTKRFSAFGGDSPFGKSEAYIKLEQLGEGSYATVFKGYSHLTNQVVALKEIRLQEEEGAPFTAIREASLLKELKHSNIVTLHDIIHTRETLTFVFEYVHTDLSQYMERYFGNGGLDPRNVKLFLFQLLRGLAYCHRRRVLHRDVKPQNLLISEIGELKLADFGLARAKSVPSHTYSHEVVTLWYRPPDVLLGSTEYSTSLDMWGVGCIFVEMLTGEPTFPGVRCTSLMWRSPRMRRKSNSPYDAARLVGRQSADFTEFYERRSASSSALFIVAWKRENQFSHGRYSALSVLVVCLVCTCQRCALCVRVIARRNMSRNVLHAPCSIRVT</sequence>
<comment type="similarity">
    <text evidence="1">Belongs to the protein kinase superfamily. CMGC Ser/Thr protein kinase family. CDC2/CDKX subfamily.</text>
</comment>
<keyword evidence="15" id="KW-1185">Reference proteome</keyword>
<dbReference type="InterPro" id="IPR011009">
    <property type="entry name" value="Kinase-like_dom_sf"/>
</dbReference>
<dbReference type="FunFam" id="1.10.510.10:FF:000624">
    <property type="entry name" value="Mitogen-activated protein kinase"/>
    <property type="match status" value="1"/>
</dbReference>
<keyword evidence="6 14" id="KW-0418">Kinase</keyword>
<dbReference type="FunFam" id="3.30.200.20:FF:000007">
    <property type="entry name" value="Cyclin-dependent kinase 14, putative"/>
    <property type="match status" value="1"/>
</dbReference>
<keyword evidence="4" id="KW-0808">Transferase</keyword>
<dbReference type="Pfam" id="PF00069">
    <property type="entry name" value="Pkinase"/>
    <property type="match status" value="1"/>
</dbReference>
<feature type="non-terminal residue" evidence="14">
    <location>
        <position position="1"/>
    </location>
</feature>
<dbReference type="PROSITE" id="PS00108">
    <property type="entry name" value="PROTEIN_KINASE_ST"/>
    <property type="match status" value="1"/>
</dbReference>
<dbReference type="InterPro" id="IPR008271">
    <property type="entry name" value="Ser/Thr_kinase_AS"/>
</dbReference>
<dbReference type="PANTHER" id="PTHR24056">
    <property type="entry name" value="CELL DIVISION PROTEIN KINASE"/>
    <property type="match status" value="1"/>
</dbReference>
<dbReference type="PROSITE" id="PS50011">
    <property type="entry name" value="PROTEIN_KINASE_DOM"/>
    <property type="match status" value="1"/>
</dbReference>
<comment type="caution">
    <text evidence="14">The sequence shown here is derived from an EMBL/GenBank/DDBJ whole genome shotgun (WGS) entry which is preliminary data.</text>
</comment>
<evidence type="ECO:0000256" key="5">
    <source>
        <dbReference type="ARBA" id="ARBA00022741"/>
    </source>
</evidence>
<feature type="region of interest" description="Disordered" evidence="12">
    <location>
        <begin position="1"/>
        <end position="32"/>
    </location>
</feature>
<comment type="catalytic activity">
    <reaction evidence="9">
        <text>L-seryl-[protein] + ATP = O-phospho-L-seryl-[protein] + ADP + H(+)</text>
        <dbReference type="Rhea" id="RHEA:17989"/>
        <dbReference type="Rhea" id="RHEA-COMP:9863"/>
        <dbReference type="Rhea" id="RHEA-COMP:11604"/>
        <dbReference type="ChEBI" id="CHEBI:15378"/>
        <dbReference type="ChEBI" id="CHEBI:29999"/>
        <dbReference type="ChEBI" id="CHEBI:30616"/>
        <dbReference type="ChEBI" id="CHEBI:83421"/>
        <dbReference type="ChEBI" id="CHEBI:456216"/>
        <dbReference type="EC" id="2.7.11.22"/>
    </reaction>
</comment>
<dbReference type="SUPFAM" id="SSF56112">
    <property type="entry name" value="Protein kinase-like (PK-like)"/>
    <property type="match status" value="1"/>
</dbReference>
<keyword evidence="3 11" id="KW-0723">Serine/threonine-protein kinase</keyword>
<feature type="compositionally biased region" description="Basic and acidic residues" evidence="12">
    <location>
        <begin position="12"/>
        <end position="25"/>
    </location>
</feature>
<dbReference type="SMART" id="SM00220">
    <property type="entry name" value="S_TKc"/>
    <property type="match status" value="1"/>
</dbReference>
<dbReference type="Gene3D" id="1.10.510.10">
    <property type="entry name" value="Transferase(Phosphotransferase) domain 1"/>
    <property type="match status" value="1"/>
</dbReference>
<dbReference type="EC" id="2.7.11.22" evidence="2"/>
<dbReference type="InterPro" id="IPR017441">
    <property type="entry name" value="Protein_kinase_ATP_BS"/>
</dbReference>
<evidence type="ECO:0000256" key="10">
    <source>
        <dbReference type="PROSITE-ProRule" id="PRU10141"/>
    </source>
</evidence>
<keyword evidence="7 10" id="KW-0067">ATP-binding</keyword>
<organism evidence="14 15">
    <name type="scientific">Acromyrmex insinuator</name>
    <dbReference type="NCBI Taxonomy" id="230686"/>
    <lineage>
        <taxon>Eukaryota</taxon>
        <taxon>Metazoa</taxon>
        <taxon>Ecdysozoa</taxon>
        <taxon>Arthropoda</taxon>
        <taxon>Hexapoda</taxon>
        <taxon>Insecta</taxon>
        <taxon>Pterygota</taxon>
        <taxon>Neoptera</taxon>
        <taxon>Endopterygota</taxon>
        <taxon>Hymenoptera</taxon>
        <taxon>Apocrita</taxon>
        <taxon>Aculeata</taxon>
        <taxon>Formicoidea</taxon>
        <taxon>Formicidae</taxon>
        <taxon>Myrmicinae</taxon>
        <taxon>Acromyrmex</taxon>
    </lineage>
</organism>
<evidence type="ECO:0000313" key="15">
    <source>
        <dbReference type="Proteomes" id="UP000667349"/>
    </source>
</evidence>
<feature type="compositionally biased region" description="Polar residues" evidence="12">
    <location>
        <begin position="1"/>
        <end position="11"/>
    </location>
</feature>
<gene>
    <name evidence="14" type="primary">Cdk14</name>
    <name evidence="14" type="ORF">G6Z75_0006535</name>
</gene>
<evidence type="ECO:0000256" key="11">
    <source>
        <dbReference type="RuleBase" id="RU000304"/>
    </source>
</evidence>
<reference evidence="14" key="1">
    <citation type="submission" date="2020-02" db="EMBL/GenBank/DDBJ databases">
        <title>Relaxed selection underlies rapid genomic changes in the transitions from sociality to social parasitism in ants.</title>
        <authorList>
            <person name="Bi X."/>
        </authorList>
    </citation>
    <scope>NUCLEOTIDE SEQUENCE</scope>
    <source>
        <strain evidence="14">BGI-DK2013a</strain>
        <tissue evidence="14">Whole body</tissue>
    </source>
</reference>
<evidence type="ECO:0000256" key="1">
    <source>
        <dbReference type="ARBA" id="ARBA00006485"/>
    </source>
</evidence>
<feature type="non-terminal residue" evidence="14">
    <location>
        <position position="471"/>
    </location>
</feature>
<dbReference type="EMBL" id="JAANHZ010000106">
    <property type="protein sequence ID" value="KAG5315711.1"/>
    <property type="molecule type" value="Genomic_DNA"/>
</dbReference>
<dbReference type="PROSITE" id="PS00107">
    <property type="entry name" value="PROTEIN_KINASE_ATP"/>
    <property type="match status" value="1"/>
</dbReference>
<proteinExistence type="inferred from homology"/>
<evidence type="ECO:0000256" key="8">
    <source>
        <dbReference type="ARBA" id="ARBA00047811"/>
    </source>
</evidence>
<evidence type="ECO:0000313" key="14">
    <source>
        <dbReference type="EMBL" id="KAG5315711.1"/>
    </source>
</evidence>
<accession>A0A836F174</accession>
<evidence type="ECO:0000256" key="12">
    <source>
        <dbReference type="SAM" id="MobiDB-lite"/>
    </source>
</evidence>
<comment type="catalytic activity">
    <reaction evidence="8">
        <text>L-threonyl-[protein] + ATP = O-phospho-L-threonyl-[protein] + ADP + H(+)</text>
        <dbReference type="Rhea" id="RHEA:46608"/>
        <dbReference type="Rhea" id="RHEA-COMP:11060"/>
        <dbReference type="Rhea" id="RHEA-COMP:11605"/>
        <dbReference type="ChEBI" id="CHEBI:15378"/>
        <dbReference type="ChEBI" id="CHEBI:30013"/>
        <dbReference type="ChEBI" id="CHEBI:30616"/>
        <dbReference type="ChEBI" id="CHEBI:61977"/>
        <dbReference type="ChEBI" id="CHEBI:456216"/>
        <dbReference type="EC" id="2.7.11.22"/>
    </reaction>
</comment>
<evidence type="ECO:0000259" key="13">
    <source>
        <dbReference type="PROSITE" id="PS50011"/>
    </source>
</evidence>
<dbReference type="AlphaFoldDB" id="A0A836F174"/>
<dbReference type="Gene3D" id="3.30.200.20">
    <property type="entry name" value="Phosphorylase Kinase, domain 1"/>
    <property type="match status" value="1"/>
</dbReference>
<evidence type="ECO:0000256" key="7">
    <source>
        <dbReference type="ARBA" id="ARBA00022840"/>
    </source>
</evidence>
<evidence type="ECO:0000256" key="2">
    <source>
        <dbReference type="ARBA" id="ARBA00012425"/>
    </source>
</evidence>
<dbReference type="PANTHER" id="PTHR24056:SF246">
    <property type="entry name" value="ECDYSONE-INDUCED PROTEIN 63E, ISOFORM N"/>
    <property type="match status" value="1"/>
</dbReference>
<dbReference type="InterPro" id="IPR050108">
    <property type="entry name" value="CDK"/>
</dbReference>
<name>A0A836F174_9HYME</name>
<protein>
    <recommendedName>
        <fullName evidence="2">cyclin-dependent kinase</fullName>
        <ecNumber evidence="2">2.7.11.22</ecNumber>
    </recommendedName>
</protein>
<evidence type="ECO:0000256" key="6">
    <source>
        <dbReference type="ARBA" id="ARBA00022777"/>
    </source>
</evidence>
<dbReference type="GO" id="GO:0005524">
    <property type="term" value="F:ATP binding"/>
    <property type="evidence" value="ECO:0007669"/>
    <property type="project" value="UniProtKB-UniRule"/>
</dbReference>
<dbReference type="GO" id="GO:0004693">
    <property type="term" value="F:cyclin-dependent protein serine/threonine kinase activity"/>
    <property type="evidence" value="ECO:0007669"/>
    <property type="project" value="UniProtKB-EC"/>
</dbReference>
<dbReference type="InterPro" id="IPR000719">
    <property type="entry name" value="Prot_kinase_dom"/>
</dbReference>